<keyword evidence="3" id="KW-1185">Reference proteome</keyword>
<protein>
    <submittedName>
        <fullName evidence="2">Uncharacterized protein</fullName>
    </submittedName>
</protein>
<dbReference type="Proteomes" id="UP001218188">
    <property type="component" value="Unassembled WGS sequence"/>
</dbReference>
<feature type="region of interest" description="Disordered" evidence="1">
    <location>
        <begin position="239"/>
        <end position="259"/>
    </location>
</feature>
<feature type="compositionally biased region" description="Basic and acidic residues" evidence="1">
    <location>
        <begin position="239"/>
        <end position="249"/>
    </location>
</feature>
<evidence type="ECO:0000313" key="3">
    <source>
        <dbReference type="Proteomes" id="UP001218188"/>
    </source>
</evidence>
<dbReference type="EMBL" id="JARJCM010000241">
    <property type="protein sequence ID" value="KAJ7021136.1"/>
    <property type="molecule type" value="Genomic_DNA"/>
</dbReference>
<feature type="compositionally biased region" description="Basic and acidic residues" evidence="1">
    <location>
        <begin position="297"/>
        <end position="308"/>
    </location>
</feature>
<name>A0AAD6S4N1_9AGAR</name>
<sequence length="324" mass="33698">MYECRSSPPLCVLPRPRRGTRCPLTPPPGRDTITFPSHCRPPSRSRCGSAAGVASPASAPSSTDTGNGCTLGMSTAFLLLLIPLLFADALLLRGSGAVTSMGVRASADAAGDGAAQGSTQSLDLPARIDEALVALELCICLAPWSCLLPLPFVAAGAGALNLKRALNRGVMGVTGSSSVSPPQCPLPSLRGHLRVASSLALSSRREPEYVNNDDVEPRPWPWGDDWDDAELGFDEARKTSEAGECKAGPDGDAEATDGEGVHEGAVENVVSMGCMKTSDEGGEQSTNGNGYEDGDDKEGVVDGRGRKGEMLRRVTMAQGMRLGC</sequence>
<organism evidence="2 3">
    <name type="scientific">Mycena alexandri</name>
    <dbReference type="NCBI Taxonomy" id="1745969"/>
    <lineage>
        <taxon>Eukaryota</taxon>
        <taxon>Fungi</taxon>
        <taxon>Dikarya</taxon>
        <taxon>Basidiomycota</taxon>
        <taxon>Agaricomycotina</taxon>
        <taxon>Agaricomycetes</taxon>
        <taxon>Agaricomycetidae</taxon>
        <taxon>Agaricales</taxon>
        <taxon>Marasmiineae</taxon>
        <taxon>Mycenaceae</taxon>
        <taxon>Mycena</taxon>
    </lineage>
</organism>
<proteinExistence type="predicted"/>
<reference evidence="2" key="1">
    <citation type="submission" date="2023-03" db="EMBL/GenBank/DDBJ databases">
        <title>Massive genome expansion in bonnet fungi (Mycena s.s.) driven by repeated elements and novel gene families across ecological guilds.</title>
        <authorList>
            <consortium name="Lawrence Berkeley National Laboratory"/>
            <person name="Harder C.B."/>
            <person name="Miyauchi S."/>
            <person name="Viragh M."/>
            <person name="Kuo A."/>
            <person name="Thoen E."/>
            <person name="Andreopoulos B."/>
            <person name="Lu D."/>
            <person name="Skrede I."/>
            <person name="Drula E."/>
            <person name="Henrissat B."/>
            <person name="Morin E."/>
            <person name="Kohler A."/>
            <person name="Barry K."/>
            <person name="LaButti K."/>
            <person name="Morin E."/>
            <person name="Salamov A."/>
            <person name="Lipzen A."/>
            <person name="Mereny Z."/>
            <person name="Hegedus B."/>
            <person name="Baldrian P."/>
            <person name="Stursova M."/>
            <person name="Weitz H."/>
            <person name="Taylor A."/>
            <person name="Grigoriev I.V."/>
            <person name="Nagy L.G."/>
            <person name="Martin F."/>
            <person name="Kauserud H."/>
        </authorList>
    </citation>
    <scope>NUCLEOTIDE SEQUENCE</scope>
    <source>
        <strain evidence="2">CBHHK200</strain>
    </source>
</reference>
<gene>
    <name evidence="2" type="ORF">C8F04DRAFT_1403157</name>
</gene>
<accession>A0AAD6S4N1</accession>
<evidence type="ECO:0000256" key="1">
    <source>
        <dbReference type="SAM" id="MobiDB-lite"/>
    </source>
</evidence>
<dbReference type="AlphaFoldDB" id="A0AAD6S4N1"/>
<evidence type="ECO:0000313" key="2">
    <source>
        <dbReference type="EMBL" id="KAJ7021136.1"/>
    </source>
</evidence>
<comment type="caution">
    <text evidence="2">The sequence shown here is derived from an EMBL/GenBank/DDBJ whole genome shotgun (WGS) entry which is preliminary data.</text>
</comment>
<feature type="region of interest" description="Disordered" evidence="1">
    <location>
        <begin position="275"/>
        <end position="308"/>
    </location>
</feature>